<feature type="binding site" evidence="8">
    <location>
        <begin position="26"/>
        <end position="31"/>
    </location>
    <ligand>
        <name>ATP</name>
        <dbReference type="ChEBI" id="CHEBI:30616"/>
    </ligand>
</feature>
<dbReference type="InterPro" id="IPR012795">
    <property type="entry name" value="tRNA_Ile_lys_synt_N"/>
</dbReference>
<comment type="domain">
    <text evidence="8">The N-terminal region contains the highly conserved SGGXDS motif, predicted to be a P-loop motif involved in ATP binding.</text>
</comment>
<evidence type="ECO:0000256" key="6">
    <source>
        <dbReference type="ARBA" id="ARBA00022840"/>
    </source>
</evidence>
<evidence type="ECO:0000256" key="3">
    <source>
        <dbReference type="ARBA" id="ARBA00022598"/>
    </source>
</evidence>
<gene>
    <name evidence="8 10" type="primary">tilS</name>
    <name evidence="10" type="ORF">ACFO3I_07545</name>
</gene>
<dbReference type="InterPro" id="IPR012796">
    <property type="entry name" value="Lysidine-tRNA-synth_C"/>
</dbReference>
<dbReference type="PANTHER" id="PTHR43033:SF1">
    <property type="entry name" value="TRNA(ILE)-LYSIDINE SYNTHASE-RELATED"/>
    <property type="match status" value="1"/>
</dbReference>
<keyword evidence="2 8" id="KW-0963">Cytoplasm</keyword>
<accession>A0ABV9JKR7</accession>
<comment type="subcellular location">
    <subcellularLocation>
        <location evidence="1 8">Cytoplasm</location>
    </subcellularLocation>
</comment>
<dbReference type="HAMAP" id="MF_01161">
    <property type="entry name" value="tRNA_Ile_lys_synt"/>
    <property type="match status" value="1"/>
</dbReference>
<keyword evidence="3 8" id="KW-0436">Ligase</keyword>
<dbReference type="CDD" id="cd01992">
    <property type="entry name" value="TilS_N"/>
    <property type="match status" value="1"/>
</dbReference>
<dbReference type="SUPFAM" id="SSF56037">
    <property type="entry name" value="PheT/TilS domain"/>
    <property type="match status" value="1"/>
</dbReference>
<evidence type="ECO:0000256" key="7">
    <source>
        <dbReference type="ARBA" id="ARBA00048539"/>
    </source>
</evidence>
<dbReference type="Proteomes" id="UP001595962">
    <property type="component" value="Unassembled WGS sequence"/>
</dbReference>
<comment type="caution">
    <text evidence="10">The sequence shown here is derived from an EMBL/GenBank/DDBJ whole genome shotgun (WGS) entry which is preliminary data.</text>
</comment>
<keyword evidence="5 8" id="KW-0547">Nucleotide-binding</keyword>
<evidence type="ECO:0000256" key="5">
    <source>
        <dbReference type="ARBA" id="ARBA00022741"/>
    </source>
</evidence>
<evidence type="ECO:0000259" key="9">
    <source>
        <dbReference type="SMART" id="SM00977"/>
    </source>
</evidence>
<comment type="catalytic activity">
    <reaction evidence="7 8">
        <text>cytidine(34) in tRNA(Ile2) + L-lysine + ATP = lysidine(34) in tRNA(Ile2) + AMP + diphosphate + H(+)</text>
        <dbReference type="Rhea" id="RHEA:43744"/>
        <dbReference type="Rhea" id="RHEA-COMP:10625"/>
        <dbReference type="Rhea" id="RHEA-COMP:10670"/>
        <dbReference type="ChEBI" id="CHEBI:15378"/>
        <dbReference type="ChEBI" id="CHEBI:30616"/>
        <dbReference type="ChEBI" id="CHEBI:32551"/>
        <dbReference type="ChEBI" id="CHEBI:33019"/>
        <dbReference type="ChEBI" id="CHEBI:82748"/>
        <dbReference type="ChEBI" id="CHEBI:83665"/>
        <dbReference type="ChEBI" id="CHEBI:456215"/>
        <dbReference type="EC" id="6.3.4.19"/>
    </reaction>
</comment>
<dbReference type="InterPro" id="IPR015262">
    <property type="entry name" value="tRNA_Ile_lys_synt_subst-bd"/>
</dbReference>
<evidence type="ECO:0000313" key="10">
    <source>
        <dbReference type="EMBL" id="MFC4654862.1"/>
    </source>
</evidence>
<dbReference type="EC" id="6.3.4.19" evidence="8"/>
<dbReference type="Pfam" id="PF11734">
    <property type="entry name" value="TilS_C"/>
    <property type="match status" value="1"/>
</dbReference>
<dbReference type="SUPFAM" id="SSF52402">
    <property type="entry name" value="Adenine nucleotide alpha hydrolases-like"/>
    <property type="match status" value="1"/>
</dbReference>
<name>A0ABV9JKR7_9GAMM</name>
<evidence type="ECO:0000256" key="8">
    <source>
        <dbReference type="HAMAP-Rule" id="MF_01161"/>
    </source>
</evidence>
<dbReference type="GO" id="GO:0032267">
    <property type="term" value="F:tRNA(Ile)-lysidine synthase activity"/>
    <property type="evidence" value="ECO:0007669"/>
    <property type="project" value="UniProtKB-EC"/>
</dbReference>
<keyword evidence="4 8" id="KW-0819">tRNA processing</keyword>
<dbReference type="Gene3D" id="3.40.50.620">
    <property type="entry name" value="HUPs"/>
    <property type="match status" value="1"/>
</dbReference>
<comment type="similarity">
    <text evidence="8">Belongs to the tRNA(Ile)-lysidine synthase family.</text>
</comment>
<dbReference type="Pfam" id="PF09179">
    <property type="entry name" value="TilS"/>
    <property type="match status" value="1"/>
</dbReference>
<sequence>MTSPLLQALHSALKPLQAQKLVLALSGGLDSMVLLQLCVQLRQQLEVELEAVYIHHGLSQYANDWATFCAEQCLTRKVPFQAVRVKLEGGANLEAKARAARYQALAAFVQHSDTLLLTAHHADDQLESMLLALKRGAGLAGLAGIAALQPFAQGYMVRPLLPFSRAELEAFAAQQQLAFVEDDSNSNSRFDRNFLRHEVIPLLQKRWPSFRTNALRSQQHVRELWSWQQQQIEPLMSQVQQERRLNLQELAQFPAIEQQLLVRQWLAQWQLNPSSSWLQTFFTELVQAKQDAQPLLVLEQYQLRRFQHWVYLLEGRLAPEPQCQPWDGQLLQLPCDLGQLQVQPRGQGIAFQYAADQQLQLCFGQYHYPFLPAGERHHKSLKQWLKLWQIPPWQRAQLPVLVQAGQVIAVAGVTGNCRDDVAMARLHWQHGPDIQRLDQA</sequence>
<dbReference type="Gene3D" id="1.20.59.20">
    <property type="match status" value="1"/>
</dbReference>
<dbReference type="NCBIfam" id="TIGR02432">
    <property type="entry name" value="lysidine_TilS_N"/>
    <property type="match status" value="1"/>
</dbReference>
<keyword evidence="11" id="KW-1185">Reference proteome</keyword>
<feature type="domain" description="Lysidine-tRNA(Ile) synthetase C-terminal" evidence="9">
    <location>
        <begin position="359"/>
        <end position="428"/>
    </location>
</feature>
<dbReference type="InterPro" id="IPR012094">
    <property type="entry name" value="tRNA_Ile_lys_synt"/>
</dbReference>
<evidence type="ECO:0000313" key="11">
    <source>
        <dbReference type="Proteomes" id="UP001595962"/>
    </source>
</evidence>
<proteinExistence type="inferred from homology"/>
<evidence type="ECO:0000256" key="2">
    <source>
        <dbReference type="ARBA" id="ARBA00022490"/>
    </source>
</evidence>
<organism evidence="10 11">
    <name type="scientific">Rheinheimera marina</name>
    <dbReference type="NCBI Taxonomy" id="1774958"/>
    <lineage>
        <taxon>Bacteria</taxon>
        <taxon>Pseudomonadati</taxon>
        <taxon>Pseudomonadota</taxon>
        <taxon>Gammaproteobacteria</taxon>
        <taxon>Chromatiales</taxon>
        <taxon>Chromatiaceae</taxon>
        <taxon>Rheinheimera</taxon>
    </lineage>
</organism>
<comment type="function">
    <text evidence="8">Ligates lysine onto the cytidine present at position 34 of the AUA codon-specific tRNA(Ile) that contains the anticodon CAU, in an ATP-dependent manner. Cytidine is converted to lysidine, thus changing the amino acid specificity of the tRNA from methionine to isoleucine.</text>
</comment>
<reference evidence="11" key="1">
    <citation type="journal article" date="2019" name="Int. J. Syst. Evol. Microbiol.">
        <title>The Global Catalogue of Microorganisms (GCM) 10K type strain sequencing project: providing services to taxonomists for standard genome sequencing and annotation.</title>
        <authorList>
            <consortium name="The Broad Institute Genomics Platform"/>
            <consortium name="The Broad Institute Genome Sequencing Center for Infectious Disease"/>
            <person name="Wu L."/>
            <person name="Ma J."/>
        </authorList>
    </citation>
    <scope>NUCLEOTIDE SEQUENCE [LARGE SCALE GENOMIC DNA]</scope>
    <source>
        <strain evidence="11">DT28</strain>
    </source>
</reference>
<dbReference type="SUPFAM" id="SSF82829">
    <property type="entry name" value="MesJ substrate recognition domain-like"/>
    <property type="match status" value="1"/>
</dbReference>
<protein>
    <recommendedName>
        <fullName evidence="8">tRNA(Ile)-lysidine synthase</fullName>
        <ecNumber evidence="8">6.3.4.19</ecNumber>
    </recommendedName>
    <alternativeName>
        <fullName evidence="8">tRNA(Ile)-2-lysyl-cytidine synthase</fullName>
    </alternativeName>
    <alternativeName>
        <fullName evidence="8">tRNA(Ile)-lysidine synthetase</fullName>
    </alternativeName>
</protein>
<dbReference type="SMART" id="SM00977">
    <property type="entry name" value="TilS_C"/>
    <property type="match status" value="1"/>
</dbReference>
<dbReference type="RefSeq" id="WP_377333010.1">
    <property type="nucleotide sequence ID" value="NZ_JBHSGB010000006.1"/>
</dbReference>
<dbReference type="EMBL" id="JBHSGB010000006">
    <property type="protein sequence ID" value="MFC4654862.1"/>
    <property type="molecule type" value="Genomic_DNA"/>
</dbReference>
<dbReference type="InterPro" id="IPR014729">
    <property type="entry name" value="Rossmann-like_a/b/a_fold"/>
</dbReference>
<evidence type="ECO:0000256" key="1">
    <source>
        <dbReference type="ARBA" id="ARBA00004496"/>
    </source>
</evidence>
<keyword evidence="6 8" id="KW-0067">ATP-binding</keyword>
<dbReference type="Pfam" id="PF01171">
    <property type="entry name" value="ATP_bind_3"/>
    <property type="match status" value="1"/>
</dbReference>
<dbReference type="NCBIfam" id="TIGR02433">
    <property type="entry name" value="lysidine_TilS_C"/>
    <property type="match status" value="1"/>
</dbReference>
<evidence type="ECO:0000256" key="4">
    <source>
        <dbReference type="ARBA" id="ARBA00022694"/>
    </source>
</evidence>
<dbReference type="PANTHER" id="PTHR43033">
    <property type="entry name" value="TRNA(ILE)-LYSIDINE SYNTHASE-RELATED"/>
    <property type="match status" value="1"/>
</dbReference>
<dbReference type="InterPro" id="IPR011063">
    <property type="entry name" value="TilS/TtcA_N"/>
</dbReference>